<name>A0A5J4KKD2_9CHLR</name>
<dbReference type="AlphaFoldDB" id="A0A5J4KKD2"/>
<keyword evidence="2" id="KW-1185">Reference proteome</keyword>
<reference evidence="1 2" key="1">
    <citation type="submission" date="2019-10" db="EMBL/GenBank/DDBJ databases">
        <title>Dictyobacter vulcani sp. nov., within the class Ktedonobacteria, isolated from soil of volcanic Mt. Zao.</title>
        <authorList>
            <person name="Zheng Y."/>
            <person name="Wang C.M."/>
            <person name="Sakai Y."/>
            <person name="Abe K."/>
            <person name="Yokota A."/>
            <person name="Yabe S."/>
        </authorList>
    </citation>
    <scope>NUCLEOTIDE SEQUENCE [LARGE SCALE GENOMIC DNA]</scope>
    <source>
        <strain evidence="1 2">W12</strain>
    </source>
</reference>
<dbReference type="Proteomes" id="UP000326912">
    <property type="component" value="Unassembled WGS sequence"/>
</dbReference>
<gene>
    <name evidence="1" type="ORF">KDW_43800</name>
</gene>
<protein>
    <submittedName>
        <fullName evidence="1">Uncharacterized protein</fullName>
    </submittedName>
</protein>
<dbReference type="EMBL" id="BKZW01000002">
    <property type="protein sequence ID" value="GER90218.1"/>
    <property type="molecule type" value="Genomic_DNA"/>
</dbReference>
<evidence type="ECO:0000313" key="1">
    <source>
        <dbReference type="EMBL" id="GER90218.1"/>
    </source>
</evidence>
<evidence type="ECO:0000313" key="2">
    <source>
        <dbReference type="Proteomes" id="UP000326912"/>
    </source>
</evidence>
<comment type="caution">
    <text evidence="1">The sequence shown here is derived from an EMBL/GenBank/DDBJ whole genome shotgun (WGS) entry which is preliminary data.</text>
</comment>
<organism evidence="1 2">
    <name type="scientific">Dictyobacter vulcani</name>
    <dbReference type="NCBI Taxonomy" id="2607529"/>
    <lineage>
        <taxon>Bacteria</taxon>
        <taxon>Bacillati</taxon>
        <taxon>Chloroflexota</taxon>
        <taxon>Ktedonobacteria</taxon>
        <taxon>Ktedonobacterales</taxon>
        <taxon>Dictyobacteraceae</taxon>
        <taxon>Dictyobacter</taxon>
    </lineage>
</organism>
<sequence length="49" mass="5161">MTVSVKASYTSGATQSALAFVQYSVPHEGHTDFNDDRIIGSTSRPGCGL</sequence>
<accession>A0A5J4KKD2</accession>
<proteinExistence type="predicted"/>